<dbReference type="Gene3D" id="3.30.56.130">
    <property type="entry name" value="Transcriptional regulator CtsR, winged HTH domain"/>
    <property type="match status" value="1"/>
</dbReference>
<proteinExistence type="predicted"/>
<dbReference type="InterPro" id="IPR040465">
    <property type="entry name" value="CtsR_N"/>
</dbReference>
<dbReference type="Pfam" id="PF05848">
    <property type="entry name" value="CtsR"/>
    <property type="match status" value="1"/>
</dbReference>
<evidence type="ECO:0000259" key="1">
    <source>
        <dbReference type="Pfam" id="PF05848"/>
    </source>
</evidence>
<organism evidence="2">
    <name type="scientific">hydrocarbon metagenome</name>
    <dbReference type="NCBI Taxonomy" id="938273"/>
    <lineage>
        <taxon>unclassified sequences</taxon>
        <taxon>metagenomes</taxon>
        <taxon>ecological metagenomes</taxon>
    </lineage>
</organism>
<gene>
    <name evidence="2" type="ORF">ASZ90_017180</name>
</gene>
<accession>A0A0W8E9T9</accession>
<dbReference type="EMBL" id="LNQE01001816">
    <property type="protein sequence ID" value="KUG05396.1"/>
    <property type="molecule type" value="Genomic_DNA"/>
</dbReference>
<sequence length="144" mass="16680">MKRSLADRIEQYIKVLIDRSAEKQIEIQRAELAETFSCVPSQVTYVIATRFQEKYGYLTESRRGGKGFVRITRFTISSDICTIFEGDRLFDFINELMEKKMLDSKEGNMLKHIVLSAGNDLADEERKHLYNSVARALSEYLNLN</sequence>
<comment type="caution">
    <text evidence="2">The sequence shown here is derived from an EMBL/GenBank/DDBJ whole genome shotgun (WGS) entry which is preliminary data.</text>
</comment>
<protein>
    <submittedName>
        <fullName evidence="2">Transcriptional regulator ctsr</fullName>
    </submittedName>
</protein>
<dbReference type="AlphaFoldDB" id="A0A0W8E9T9"/>
<reference evidence="2" key="1">
    <citation type="journal article" date="2015" name="Proc. Natl. Acad. Sci. U.S.A.">
        <title>Networks of energetic and metabolic interactions define dynamics in microbial communities.</title>
        <authorList>
            <person name="Embree M."/>
            <person name="Liu J.K."/>
            <person name="Al-Bassam M.M."/>
            <person name="Zengler K."/>
        </authorList>
    </citation>
    <scope>NUCLEOTIDE SEQUENCE</scope>
</reference>
<evidence type="ECO:0000313" key="2">
    <source>
        <dbReference type="EMBL" id="KUG05396.1"/>
    </source>
</evidence>
<feature type="domain" description="CtsR N-terminal HTH" evidence="1">
    <location>
        <begin position="4"/>
        <end position="74"/>
    </location>
</feature>
<name>A0A0W8E9T9_9ZZZZ</name>
<dbReference type="InterPro" id="IPR041902">
    <property type="entry name" value="CtsR_N_sf"/>
</dbReference>